<dbReference type="AlphaFoldDB" id="A0A9W7SQT6"/>
<sequence>MRDGFHSCHQQQRNKVLGSLLILENAQSDVAELLIVGTLGSAEGQKAQPYHYPCIQCWTVSPVSSKRWELCMNANIFARQLDTL</sequence>
<evidence type="ECO:0000313" key="1">
    <source>
        <dbReference type="EMBL" id="KAH9827044.1"/>
    </source>
</evidence>
<accession>A0A9W7SQT6</accession>
<gene>
    <name evidence="1" type="ORF">Tdes44962_MAKER03151</name>
</gene>
<dbReference type="Proteomes" id="UP001138500">
    <property type="component" value="Unassembled WGS sequence"/>
</dbReference>
<reference evidence="1 2" key="2">
    <citation type="journal article" date="2021" name="Curr. Genet.">
        <title>Genetic response to nitrogen starvation in the aggressive Eucalyptus foliar pathogen Teratosphaeria destructans.</title>
        <authorList>
            <person name="Havenga M."/>
            <person name="Wingfield B.D."/>
            <person name="Wingfield M.J."/>
            <person name="Dreyer L.L."/>
            <person name="Roets F."/>
            <person name="Aylward J."/>
        </authorList>
    </citation>
    <scope>NUCLEOTIDE SEQUENCE [LARGE SCALE GENOMIC DNA]</scope>
    <source>
        <strain evidence="1">CMW44962</strain>
    </source>
</reference>
<comment type="caution">
    <text evidence="1">The sequence shown here is derived from an EMBL/GenBank/DDBJ whole genome shotgun (WGS) entry which is preliminary data.</text>
</comment>
<dbReference type="EMBL" id="RIBY02001923">
    <property type="protein sequence ID" value="KAH9827044.1"/>
    <property type="molecule type" value="Genomic_DNA"/>
</dbReference>
<organism evidence="1 2">
    <name type="scientific">Teratosphaeria destructans</name>
    <dbReference type="NCBI Taxonomy" id="418781"/>
    <lineage>
        <taxon>Eukaryota</taxon>
        <taxon>Fungi</taxon>
        <taxon>Dikarya</taxon>
        <taxon>Ascomycota</taxon>
        <taxon>Pezizomycotina</taxon>
        <taxon>Dothideomycetes</taxon>
        <taxon>Dothideomycetidae</taxon>
        <taxon>Mycosphaerellales</taxon>
        <taxon>Teratosphaeriaceae</taxon>
        <taxon>Teratosphaeria</taxon>
    </lineage>
</organism>
<reference evidence="1 2" key="1">
    <citation type="journal article" date="2018" name="IMA Fungus">
        <title>IMA Genome-F 10: Nine draft genome sequences of Claviceps purpurea s.lat., including C. arundinis, C. humidiphila, and C. cf. spartinae, pseudomolecules for the pitch canker pathogen Fusarium circinatum, draft genome of Davidsoniella eucalypti, Grosmannia galeiformis, Quambalaria eucalypti, and Teratosphaeria destructans.</title>
        <authorList>
            <person name="Wingfield B.D."/>
            <person name="Liu M."/>
            <person name="Nguyen H.D."/>
            <person name="Lane F.A."/>
            <person name="Morgan S.W."/>
            <person name="De Vos L."/>
            <person name="Wilken P.M."/>
            <person name="Duong T.A."/>
            <person name="Aylward J."/>
            <person name="Coetzee M.P."/>
            <person name="Dadej K."/>
            <person name="De Beer Z.W."/>
            <person name="Findlay W."/>
            <person name="Havenga M."/>
            <person name="Kolarik M."/>
            <person name="Menzies J.G."/>
            <person name="Naidoo K."/>
            <person name="Pochopski O."/>
            <person name="Shoukouhi P."/>
            <person name="Santana Q.C."/>
            <person name="Seifert K.A."/>
            <person name="Soal N."/>
            <person name="Steenkamp E.T."/>
            <person name="Tatham C.T."/>
            <person name="van der Nest M.A."/>
            <person name="Wingfield M.J."/>
        </authorList>
    </citation>
    <scope>NUCLEOTIDE SEQUENCE [LARGE SCALE GENOMIC DNA]</scope>
    <source>
        <strain evidence="1">CMW44962</strain>
    </source>
</reference>
<evidence type="ECO:0000313" key="2">
    <source>
        <dbReference type="Proteomes" id="UP001138500"/>
    </source>
</evidence>
<protein>
    <submittedName>
        <fullName evidence="1">Uncharacterized protein</fullName>
    </submittedName>
</protein>
<keyword evidence="2" id="KW-1185">Reference proteome</keyword>
<name>A0A9W7SQT6_9PEZI</name>
<proteinExistence type="predicted"/>